<evidence type="ECO:0000313" key="3">
    <source>
        <dbReference type="Proteomes" id="UP001174136"/>
    </source>
</evidence>
<protein>
    <submittedName>
        <fullName evidence="2">Repressor of the inhibitor of the protein kinase</fullName>
    </submittedName>
</protein>
<evidence type="ECO:0000259" key="1">
    <source>
        <dbReference type="Pfam" id="PF14291"/>
    </source>
</evidence>
<dbReference type="AlphaFoldDB" id="A0AA47MBV3"/>
<name>A0AA47MBV3_MERPO</name>
<feature type="domain" description="DUF4371" evidence="1">
    <location>
        <begin position="37"/>
        <end position="151"/>
    </location>
</feature>
<proteinExistence type="predicted"/>
<dbReference type="PANTHER" id="PTHR45749:SF28">
    <property type="entry name" value="ZINC FINGER MYM-TYPE PROTEIN 1-LIKE-RELATED"/>
    <property type="match status" value="1"/>
</dbReference>
<reference evidence="2" key="1">
    <citation type="journal article" date="2023" name="Front. Mar. Sci.">
        <title>A new Merluccius polli reference genome to investigate the effects of global change in West African waters.</title>
        <authorList>
            <person name="Mateo J.L."/>
            <person name="Blanco-Fernandez C."/>
            <person name="Garcia-Vazquez E."/>
            <person name="Machado-Schiaffino G."/>
        </authorList>
    </citation>
    <scope>NUCLEOTIDE SEQUENCE</scope>
    <source>
        <strain evidence="2">C29</strain>
        <tissue evidence="2">Fin</tissue>
    </source>
</reference>
<sequence>MTRVRVLITPGYSVAWLTLLPHLTMEEHLENATVFKGTSKTVQNELLDCMLSVVWEQNIKEAQKSVFLSIQADETMDISTQNQLVLVLRHTDDRNTVQERFFEFIPLKSANAESIATALSERLSGILPEQKGKLICQVYDGASVMRGAISGVERRIQDEYPNAHYIHCYAHQLNLIMQQATSGISMVRIFFSDLGGFSSFFSRSPKQTSVLDEVMAHRLPISSKVRWNFHSRAVNTVDFDDKSIKEAGGYHRLLEDSDFNFLLKLFHHIMPHVDFLYAKLQKRKIDSVHINGCIQQFQKDMQKTTNSINAMVVEHSSCSDQPRKRRALEEEDHSRIAAEVCDTIMGHTKEHFAFTDHLISATLLQANRFEEYHNSFPEVALNSTLKAHPMLNGSKLRTELSPIYGKDESKSCGPFSVICGQQLVRRIFRDSHTAESPHPCPLQTFLRNTMTQDRLNALAIRSMEKKLVTEMADFNQRVINKFASLKDRRAKVLTEAELERVEDDSQNTVGLVENMVFSHQELN</sequence>
<keyword evidence="3" id="KW-1185">Reference proteome</keyword>
<accession>A0AA47MBV3</accession>
<dbReference type="PANTHER" id="PTHR45749">
    <property type="match status" value="1"/>
</dbReference>
<dbReference type="InterPro" id="IPR025398">
    <property type="entry name" value="DUF4371"/>
</dbReference>
<dbReference type="Proteomes" id="UP001174136">
    <property type="component" value="Unassembled WGS sequence"/>
</dbReference>
<dbReference type="Pfam" id="PF14291">
    <property type="entry name" value="DUF4371"/>
    <property type="match status" value="1"/>
</dbReference>
<evidence type="ECO:0000313" key="2">
    <source>
        <dbReference type="EMBL" id="KAK0137400.1"/>
    </source>
</evidence>
<organism evidence="2 3">
    <name type="scientific">Merluccius polli</name>
    <name type="common">Benguela hake</name>
    <name type="synonym">Merluccius cadenati</name>
    <dbReference type="NCBI Taxonomy" id="89951"/>
    <lineage>
        <taxon>Eukaryota</taxon>
        <taxon>Metazoa</taxon>
        <taxon>Chordata</taxon>
        <taxon>Craniata</taxon>
        <taxon>Vertebrata</taxon>
        <taxon>Euteleostomi</taxon>
        <taxon>Actinopterygii</taxon>
        <taxon>Neopterygii</taxon>
        <taxon>Teleostei</taxon>
        <taxon>Neoteleostei</taxon>
        <taxon>Acanthomorphata</taxon>
        <taxon>Zeiogadaria</taxon>
        <taxon>Gadariae</taxon>
        <taxon>Gadiformes</taxon>
        <taxon>Gadoidei</taxon>
        <taxon>Merlucciidae</taxon>
        <taxon>Merluccius</taxon>
    </lineage>
</organism>
<dbReference type="SUPFAM" id="SSF53098">
    <property type="entry name" value="Ribonuclease H-like"/>
    <property type="match status" value="1"/>
</dbReference>
<gene>
    <name evidence="2" type="primary">Thap12_2</name>
    <name evidence="2" type="ORF">N1851_026397</name>
</gene>
<dbReference type="InterPro" id="IPR012337">
    <property type="entry name" value="RNaseH-like_sf"/>
</dbReference>
<comment type="caution">
    <text evidence="2">The sequence shown here is derived from an EMBL/GenBank/DDBJ whole genome shotgun (WGS) entry which is preliminary data.</text>
</comment>
<dbReference type="EMBL" id="JAOPHQ010004886">
    <property type="protein sequence ID" value="KAK0137400.1"/>
    <property type="molecule type" value="Genomic_DNA"/>
</dbReference>